<dbReference type="Pfam" id="PF05119">
    <property type="entry name" value="Terminase_4"/>
    <property type="match status" value="1"/>
</dbReference>
<dbReference type="KEGG" id="smx:SM11_chr0239"/>
<accession>F7X7T2</accession>
<name>F7X7T2_SINMM</name>
<proteinExistence type="predicted"/>
<dbReference type="PATRIC" id="fig|707241.3.peg.241"/>
<organism evidence="1 2">
    <name type="scientific">Sinorhizobium meliloti (strain SM11)</name>
    <dbReference type="NCBI Taxonomy" id="707241"/>
    <lineage>
        <taxon>Bacteria</taxon>
        <taxon>Pseudomonadati</taxon>
        <taxon>Pseudomonadota</taxon>
        <taxon>Alphaproteobacteria</taxon>
        <taxon>Hyphomicrobiales</taxon>
        <taxon>Rhizobiaceae</taxon>
        <taxon>Sinorhizobium/Ensifer group</taxon>
        <taxon>Sinorhizobium</taxon>
    </lineage>
</organism>
<dbReference type="AlphaFoldDB" id="F7X7T2"/>
<evidence type="ECO:0000313" key="2">
    <source>
        <dbReference type="Proteomes" id="UP000009045"/>
    </source>
</evidence>
<gene>
    <name evidence="1" type="ordered locus">SM11_chr0239</name>
</gene>
<sequence length="113" mass="12786">MAKSPKTPPHLRPETQKWFKSVLADFELDGHHVRLLTLAAEAWDQAQTAREVLDLDGQTYKDRFGQPKARPEVDILQNARIAFARLLRELALDGVDAPEAPRAPRTADYGSRR</sequence>
<reference evidence="1 2" key="1">
    <citation type="journal article" date="2011" name="J. Biotechnol.">
        <title>The complete genome sequence of the dominant Sinorhizobium meliloti field isolate SM11 extends the S. meliloti pan-genome.</title>
        <authorList>
            <person name="Schneiker-Bekel S."/>
            <person name="Wibberg D."/>
            <person name="Bekel T."/>
            <person name="Blom J."/>
            <person name="Linke B."/>
            <person name="Neuweger H."/>
            <person name="Stiens M."/>
            <person name="Vorholter F.J."/>
            <person name="Weidner S."/>
            <person name="Goesmann A."/>
            <person name="Puhler A."/>
            <person name="Schluter A."/>
        </authorList>
    </citation>
    <scope>NUCLEOTIDE SEQUENCE [LARGE SCALE GENOMIC DNA]</scope>
    <source>
        <strain evidence="1 2">SM11</strain>
    </source>
</reference>
<dbReference type="RefSeq" id="WP_014528962.1">
    <property type="nucleotide sequence ID" value="NC_017325.1"/>
</dbReference>
<evidence type="ECO:0000313" key="1">
    <source>
        <dbReference type="EMBL" id="AEH77522.1"/>
    </source>
</evidence>
<protein>
    <submittedName>
        <fullName evidence="1">Uncharacterized protein</fullName>
    </submittedName>
</protein>
<dbReference type="EMBL" id="CP001830">
    <property type="protein sequence ID" value="AEH77522.1"/>
    <property type="molecule type" value="Genomic_DNA"/>
</dbReference>
<dbReference type="HOGENOM" id="CLU_2141053_0_0_5"/>
<dbReference type="InterPro" id="IPR006448">
    <property type="entry name" value="Phage_term_ssu_P27"/>
</dbReference>
<dbReference type="Proteomes" id="UP000009045">
    <property type="component" value="Chromosome"/>
</dbReference>